<keyword evidence="3" id="KW-1003">Cell membrane</keyword>
<organism evidence="9 10">
    <name type="scientific">Rubrobacter taiwanensis</name>
    <dbReference type="NCBI Taxonomy" id="185139"/>
    <lineage>
        <taxon>Bacteria</taxon>
        <taxon>Bacillati</taxon>
        <taxon>Actinomycetota</taxon>
        <taxon>Rubrobacteria</taxon>
        <taxon>Rubrobacterales</taxon>
        <taxon>Rubrobacteraceae</taxon>
        <taxon>Rubrobacter</taxon>
    </lineage>
</organism>
<sequence length="426" mass="44068">MESGERRSLLRRYLDFPLIWKLFIALVLGAAAGLILGPRAEVLQPLGDLFLRLLQMLIVPLVLFTLVVGVSSIGPARLGRIGGKVFLYYMLTSVVAITLGIALALFVRPGGGLSMPGAAGEEPAEAPPIGETLLNIVPENPFAAMVEGNVLAVIFFAVLVGLALGAMQSSADERLRELAGLARRLFDAGAEVMFLIVRGVLEYAPVGVFALIAVTLGEVGAEALLPLARLTGVVYGGVALQIGFYALLLLLFGVSLRRFFLAAREPMLTAFVTRSSSGTLPVSIRAAESMGVRKGVHGFSLPFGATVNMDGTALYVGAAVVFVAGVSGVELGFGQLLGVVLVGVLASIGTAGVPGAGLIMLSLAITQAGLPFAAVALVAGIDAILDMARTMCNVTGDLTGTRLVAQTEEGMLDEKRGAPEARLAAG</sequence>
<dbReference type="EMBL" id="SKBU01000018">
    <property type="protein sequence ID" value="TCJ16186.1"/>
    <property type="molecule type" value="Genomic_DNA"/>
</dbReference>
<evidence type="ECO:0000256" key="7">
    <source>
        <dbReference type="ARBA" id="ARBA00023136"/>
    </source>
</evidence>
<name>A0A4R1BG48_9ACTN</name>
<dbReference type="OrthoDB" id="9766690at2"/>
<accession>A0A4R1BG48</accession>
<keyword evidence="2" id="KW-0813">Transport</keyword>
<feature type="transmembrane region" description="Helical" evidence="8">
    <location>
        <begin position="358"/>
        <end position="381"/>
    </location>
</feature>
<dbReference type="InterPro" id="IPR018107">
    <property type="entry name" value="Na-dicarboxylate_symporter_CS"/>
</dbReference>
<feature type="transmembrane region" description="Helical" evidence="8">
    <location>
        <begin position="18"/>
        <end position="37"/>
    </location>
</feature>
<dbReference type="RefSeq" id="WP_132691836.1">
    <property type="nucleotide sequence ID" value="NZ_SKBU01000018.1"/>
</dbReference>
<feature type="transmembrane region" description="Helical" evidence="8">
    <location>
        <begin position="192"/>
        <end position="213"/>
    </location>
</feature>
<reference evidence="9 10" key="1">
    <citation type="submission" date="2019-03" db="EMBL/GenBank/DDBJ databases">
        <title>Whole genome sequence of a novel Rubrobacter taiwanensis strain, isolated from Yellowstone National Park.</title>
        <authorList>
            <person name="Freed S."/>
            <person name="Ramaley R.F."/>
            <person name="Kyndt J.A."/>
        </authorList>
    </citation>
    <scope>NUCLEOTIDE SEQUENCE [LARGE SCALE GENOMIC DNA]</scope>
    <source>
        <strain evidence="9 10">Yellowstone</strain>
    </source>
</reference>
<protein>
    <submittedName>
        <fullName evidence="9">Dicarboxylate/amino acid:cation symporter</fullName>
    </submittedName>
</protein>
<dbReference type="InterPro" id="IPR036458">
    <property type="entry name" value="Na:dicarbo_symporter_sf"/>
</dbReference>
<evidence type="ECO:0000256" key="4">
    <source>
        <dbReference type="ARBA" id="ARBA00022692"/>
    </source>
</evidence>
<evidence type="ECO:0000256" key="1">
    <source>
        <dbReference type="ARBA" id="ARBA00004651"/>
    </source>
</evidence>
<evidence type="ECO:0000256" key="8">
    <source>
        <dbReference type="SAM" id="Phobius"/>
    </source>
</evidence>
<feature type="transmembrane region" description="Helical" evidence="8">
    <location>
        <begin position="313"/>
        <end position="346"/>
    </location>
</feature>
<dbReference type="AlphaFoldDB" id="A0A4R1BG48"/>
<evidence type="ECO:0000256" key="2">
    <source>
        <dbReference type="ARBA" id="ARBA00022448"/>
    </source>
</evidence>
<keyword evidence="6 8" id="KW-1133">Transmembrane helix</keyword>
<comment type="subcellular location">
    <subcellularLocation>
        <location evidence="1">Cell membrane</location>
        <topology evidence="1">Multi-pass membrane protein</topology>
    </subcellularLocation>
</comment>
<dbReference type="SUPFAM" id="SSF118215">
    <property type="entry name" value="Proton glutamate symport protein"/>
    <property type="match status" value="1"/>
</dbReference>
<dbReference type="PANTHER" id="PTHR42865:SF7">
    <property type="entry name" value="PROTON_GLUTAMATE-ASPARTATE SYMPORTER"/>
    <property type="match status" value="1"/>
</dbReference>
<feature type="transmembrane region" description="Helical" evidence="8">
    <location>
        <begin position="150"/>
        <end position="171"/>
    </location>
</feature>
<dbReference type="FunFam" id="1.10.3860.10:FF:000001">
    <property type="entry name" value="C4-dicarboxylate transport protein"/>
    <property type="match status" value="1"/>
</dbReference>
<feature type="transmembrane region" description="Helical" evidence="8">
    <location>
        <begin position="86"/>
        <end position="107"/>
    </location>
</feature>
<dbReference type="GO" id="GO:0005886">
    <property type="term" value="C:plasma membrane"/>
    <property type="evidence" value="ECO:0007669"/>
    <property type="project" value="UniProtKB-SubCell"/>
</dbReference>
<feature type="transmembrane region" description="Helical" evidence="8">
    <location>
        <begin position="233"/>
        <end position="254"/>
    </location>
</feature>
<comment type="caution">
    <text evidence="9">The sequence shown here is derived from an EMBL/GenBank/DDBJ whole genome shotgun (WGS) entry which is preliminary data.</text>
</comment>
<keyword evidence="10" id="KW-1185">Reference proteome</keyword>
<dbReference type="PROSITE" id="PS00713">
    <property type="entry name" value="NA_DICARBOXYL_SYMP_1"/>
    <property type="match status" value="1"/>
</dbReference>
<keyword evidence="4 8" id="KW-0812">Transmembrane</keyword>
<dbReference type="GO" id="GO:0006835">
    <property type="term" value="P:dicarboxylic acid transport"/>
    <property type="evidence" value="ECO:0007669"/>
    <property type="project" value="UniProtKB-ARBA"/>
</dbReference>
<feature type="transmembrane region" description="Helical" evidence="8">
    <location>
        <begin position="49"/>
        <end position="74"/>
    </location>
</feature>
<proteinExistence type="predicted"/>
<dbReference type="Pfam" id="PF00375">
    <property type="entry name" value="SDF"/>
    <property type="match status" value="1"/>
</dbReference>
<dbReference type="PANTHER" id="PTHR42865">
    <property type="entry name" value="PROTON/GLUTAMATE-ASPARTATE SYMPORTER"/>
    <property type="match status" value="1"/>
</dbReference>
<evidence type="ECO:0000256" key="6">
    <source>
        <dbReference type="ARBA" id="ARBA00022989"/>
    </source>
</evidence>
<keyword evidence="7 8" id="KW-0472">Membrane</keyword>
<evidence type="ECO:0000313" key="9">
    <source>
        <dbReference type="EMBL" id="TCJ16186.1"/>
    </source>
</evidence>
<dbReference type="Proteomes" id="UP000295244">
    <property type="component" value="Unassembled WGS sequence"/>
</dbReference>
<dbReference type="PRINTS" id="PR00173">
    <property type="entry name" value="EDTRNSPORT"/>
</dbReference>
<evidence type="ECO:0000256" key="3">
    <source>
        <dbReference type="ARBA" id="ARBA00022475"/>
    </source>
</evidence>
<evidence type="ECO:0000313" key="10">
    <source>
        <dbReference type="Proteomes" id="UP000295244"/>
    </source>
</evidence>
<dbReference type="Gene3D" id="1.10.3860.10">
    <property type="entry name" value="Sodium:dicarboxylate symporter"/>
    <property type="match status" value="1"/>
</dbReference>
<evidence type="ECO:0000256" key="5">
    <source>
        <dbReference type="ARBA" id="ARBA00022847"/>
    </source>
</evidence>
<keyword evidence="5" id="KW-0769">Symport</keyword>
<dbReference type="GO" id="GO:0015293">
    <property type="term" value="F:symporter activity"/>
    <property type="evidence" value="ECO:0007669"/>
    <property type="project" value="UniProtKB-KW"/>
</dbReference>
<dbReference type="InterPro" id="IPR001991">
    <property type="entry name" value="Na-dicarboxylate_symporter"/>
</dbReference>
<gene>
    <name evidence="9" type="ORF">E0L93_10675</name>
</gene>